<comment type="caution">
    <text evidence="12">The sequence shown here is derived from an EMBL/GenBank/DDBJ whole genome shotgun (WGS) entry which is preliminary data.</text>
</comment>
<dbReference type="Proteomes" id="UP000655868">
    <property type="component" value="Unassembled WGS sequence"/>
</dbReference>
<evidence type="ECO:0000256" key="7">
    <source>
        <dbReference type="ARBA" id="ARBA00022989"/>
    </source>
</evidence>
<dbReference type="Pfam" id="PF01435">
    <property type="entry name" value="Peptidase_M48"/>
    <property type="match status" value="1"/>
</dbReference>
<dbReference type="GO" id="GO:0046872">
    <property type="term" value="F:metal ion binding"/>
    <property type="evidence" value="ECO:0007669"/>
    <property type="project" value="UniProtKB-KW"/>
</dbReference>
<dbReference type="GO" id="GO:0004222">
    <property type="term" value="F:metalloendopeptidase activity"/>
    <property type="evidence" value="ECO:0007669"/>
    <property type="project" value="InterPro"/>
</dbReference>
<evidence type="ECO:0000313" key="13">
    <source>
        <dbReference type="Proteomes" id="UP000655868"/>
    </source>
</evidence>
<keyword evidence="8 10" id="KW-0482">Metalloprotease</keyword>
<evidence type="ECO:0000256" key="2">
    <source>
        <dbReference type="ARBA" id="ARBA00022670"/>
    </source>
</evidence>
<proteinExistence type="inferred from homology"/>
<keyword evidence="2 10" id="KW-0645">Protease</keyword>
<gene>
    <name evidence="12" type="ORF">JGU71_25760</name>
</gene>
<dbReference type="PANTHER" id="PTHR43221:SF3">
    <property type="entry name" value="SLL1280 PROTEIN"/>
    <property type="match status" value="1"/>
</dbReference>
<keyword evidence="3" id="KW-0812">Transmembrane</keyword>
<keyword evidence="7" id="KW-1133">Transmembrane helix</keyword>
<dbReference type="InterPro" id="IPR001915">
    <property type="entry name" value="Peptidase_M48"/>
</dbReference>
<keyword evidence="9" id="KW-0472">Membrane</keyword>
<comment type="similarity">
    <text evidence="10">Belongs to the peptidase M48 family.</text>
</comment>
<dbReference type="CDD" id="cd07325">
    <property type="entry name" value="M48_Ste24p_like"/>
    <property type="match status" value="1"/>
</dbReference>
<dbReference type="InterPro" id="IPR050083">
    <property type="entry name" value="HtpX_protease"/>
</dbReference>
<feature type="domain" description="Peptidase M48" evidence="11">
    <location>
        <begin position="68"/>
        <end position="263"/>
    </location>
</feature>
<sequence length="356" mass="39661">MAESPDRTRTRLPGISSRAWEHPADRTALVTLRSLSGFDTVLKTLSGLFRERQHRLMYLATSVRVDARQFRSIHDLREDCVSILDASTTPEFFVLQDPQPNAFTIGMDTPFVVLTTGMIDLMDYEELRFVVGHELGHALSGHAVYRTVLLHLMRLAGSIGWMPVGGWALRAIVAALMEWSRKSELSGDRAGLLCSQDPDAAIRVQMKLAGGPRLASMNTVAFLEQAAEYEASGDLRDGVLKLLNLELQTHPFSVLRAAELRKWVKSGEYRRILEGDYPLRADDKSASIGDEIRGAARSYKESFDQSEDPLIRTVRDVGRDFGTAAQTVGDGINDVVSNISSKLADWRVNRDRNDDN</sequence>
<organism evidence="12 13">
    <name type="scientific">Antrihabitans stalagmiti</name>
    <dbReference type="NCBI Taxonomy" id="2799499"/>
    <lineage>
        <taxon>Bacteria</taxon>
        <taxon>Bacillati</taxon>
        <taxon>Actinomycetota</taxon>
        <taxon>Actinomycetes</taxon>
        <taxon>Mycobacteriales</taxon>
        <taxon>Nocardiaceae</taxon>
        <taxon>Antrihabitans</taxon>
    </lineage>
</organism>
<name>A0A934U6U6_9NOCA</name>
<keyword evidence="5 10" id="KW-0378">Hydrolase</keyword>
<dbReference type="RefSeq" id="WP_199707722.1">
    <property type="nucleotide sequence ID" value="NZ_JAEMNV010000011.1"/>
</dbReference>
<evidence type="ECO:0000259" key="11">
    <source>
        <dbReference type="Pfam" id="PF01435"/>
    </source>
</evidence>
<protein>
    <submittedName>
        <fullName evidence="12">M48 family metallopeptidase</fullName>
    </submittedName>
</protein>
<evidence type="ECO:0000313" key="12">
    <source>
        <dbReference type="EMBL" id="MBJ8342303.1"/>
    </source>
</evidence>
<keyword evidence="4" id="KW-0479">Metal-binding</keyword>
<dbReference type="Gene3D" id="3.30.2010.10">
    <property type="entry name" value="Metalloproteases ('zincins'), catalytic domain"/>
    <property type="match status" value="1"/>
</dbReference>
<dbReference type="PANTHER" id="PTHR43221">
    <property type="entry name" value="PROTEASE HTPX"/>
    <property type="match status" value="1"/>
</dbReference>
<reference evidence="12" key="1">
    <citation type="submission" date="2020-12" db="EMBL/GenBank/DDBJ databases">
        <title>Antrihabitans popcorni sp. nov. and Antrihabitans auranticaus sp. nov., isolated from a larva cave.</title>
        <authorList>
            <person name="Lee S.D."/>
            <person name="Kim I.S."/>
        </authorList>
    </citation>
    <scope>NUCLEOTIDE SEQUENCE</scope>
    <source>
        <strain evidence="12">YC3-6</strain>
    </source>
</reference>
<evidence type="ECO:0000256" key="4">
    <source>
        <dbReference type="ARBA" id="ARBA00022723"/>
    </source>
</evidence>
<dbReference type="AlphaFoldDB" id="A0A934U6U6"/>
<keyword evidence="13" id="KW-1185">Reference proteome</keyword>
<evidence type="ECO:0000256" key="8">
    <source>
        <dbReference type="ARBA" id="ARBA00023049"/>
    </source>
</evidence>
<keyword evidence="6 10" id="KW-0862">Zinc</keyword>
<comment type="cofactor">
    <cofactor evidence="10">
        <name>Zn(2+)</name>
        <dbReference type="ChEBI" id="CHEBI:29105"/>
    </cofactor>
    <text evidence="10">Binds 1 zinc ion per subunit.</text>
</comment>
<evidence type="ECO:0000256" key="3">
    <source>
        <dbReference type="ARBA" id="ARBA00022692"/>
    </source>
</evidence>
<evidence type="ECO:0000256" key="6">
    <source>
        <dbReference type="ARBA" id="ARBA00022833"/>
    </source>
</evidence>
<dbReference type="EMBL" id="JAEMNV010000011">
    <property type="protein sequence ID" value="MBJ8342303.1"/>
    <property type="molecule type" value="Genomic_DNA"/>
</dbReference>
<keyword evidence="1" id="KW-1003">Cell membrane</keyword>
<dbReference type="GO" id="GO:0006508">
    <property type="term" value="P:proteolysis"/>
    <property type="evidence" value="ECO:0007669"/>
    <property type="project" value="UniProtKB-KW"/>
</dbReference>
<evidence type="ECO:0000256" key="9">
    <source>
        <dbReference type="ARBA" id="ARBA00023136"/>
    </source>
</evidence>
<evidence type="ECO:0000256" key="10">
    <source>
        <dbReference type="RuleBase" id="RU003983"/>
    </source>
</evidence>
<evidence type="ECO:0000256" key="5">
    <source>
        <dbReference type="ARBA" id="ARBA00022801"/>
    </source>
</evidence>
<accession>A0A934U6U6</accession>
<evidence type="ECO:0000256" key="1">
    <source>
        <dbReference type="ARBA" id="ARBA00022475"/>
    </source>
</evidence>